<evidence type="ECO:0000313" key="1">
    <source>
        <dbReference type="EMBL" id="EIN03359.1"/>
    </source>
</evidence>
<dbReference type="KEGG" id="psq:PUNSTDRAFT_139625"/>
<proteinExistence type="predicted"/>
<dbReference type="EMBL" id="JH687610">
    <property type="protein sequence ID" value="EIN03359.1"/>
    <property type="molecule type" value="Genomic_DNA"/>
</dbReference>
<sequence length="194" mass="21253">MIGCIRDRVTSYYVGPAKFTNPLPFALTRRGDTDPGQYVLVLAAGSYIPGARYLAILNSTSPAELSQDGRPLLWVVPEVEMTPSQMPGSTLDELLAITYQSPPLRLTGGMRLDARAARGRALQAELLLKEDELLRVCCHCGSLENGNWVISDQFERSCAGGACSQDLIVAREPPMNAERASELYPELSRLCPPW</sequence>
<dbReference type="Proteomes" id="UP000054196">
    <property type="component" value="Unassembled WGS sequence"/>
</dbReference>
<gene>
    <name evidence="1" type="ORF">PUNSTDRAFT_139625</name>
</gene>
<dbReference type="eggNOG" id="ENOG502RCP0">
    <property type="taxonomic scope" value="Eukaryota"/>
</dbReference>
<accession>R7S0I2</accession>
<dbReference type="OMA" id="QFERSCA"/>
<dbReference type="HOGENOM" id="CLU_1403092_0_0_1"/>
<reference evidence="2" key="1">
    <citation type="journal article" date="2012" name="Science">
        <title>The Paleozoic origin of enzymatic lignin decomposition reconstructed from 31 fungal genomes.</title>
        <authorList>
            <person name="Floudas D."/>
            <person name="Binder M."/>
            <person name="Riley R."/>
            <person name="Barry K."/>
            <person name="Blanchette R.A."/>
            <person name="Henrissat B."/>
            <person name="Martinez A.T."/>
            <person name="Otillar R."/>
            <person name="Spatafora J.W."/>
            <person name="Yadav J.S."/>
            <person name="Aerts A."/>
            <person name="Benoit I."/>
            <person name="Boyd A."/>
            <person name="Carlson A."/>
            <person name="Copeland A."/>
            <person name="Coutinho P.M."/>
            <person name="de Vries R.P."/>
            <person name="Ferreira P."/>
            <person name="Findley K."/>
            <person name="Foster B."/>
            <person name="Gaskell J."/>
            <person name="Glotzer D."/>
            <person name="Gorecki P."/>
            <person name="Heitman J."/>
            <person name="Hesse C."/>
            <person name="Hori C."/>
            <person name="Igarashi K."/>
            <person name="Jurgens J.A."/>
            <person name="Kallen N."/>
            <person name="Kersten P."/>
            <person name="Kohler A."/>
            <person name="Kuees U."/>
            <person name="Kumar T.K.A."/>
            <person name="Kuo A."/>
            <person name="LaButti K."/>
            <person name="Larrondo L.F."/>
            <person name="Lindquist E."/>
            <person name="Ling A."/>
            <person name="Lombard V."/>
            <person name="Lucas S."/>
            <person name="Lundell T."/>
            <person name="Martin R."/>
            <person name="McLaughlin D.J."/>
            <person name="Morgenstern I."/>
            <person name="Morin E."/>
            <person name="Murat C."/>
            <person name="Nagy L.G."/>
            <person name="Nolan M."/>
            <person name="Ohm R.A."/>
            <person name="Patyshakuliyeva A."/>
            <person name="Rokas A."/>
            <person name="Ruiz-Duenas F.J."/>
            <person name="Sabat G."/>
            <person name="Salamov A."/>
            <person name="Samejima M."/>
            <person name="Schmutz J."/>
            <person name="Slot J.C."/>
            <person name="St John F."/>
            <person name="Stenlid J."/>
            <person name="Sun H."/>
            <person name="Sun S."/>
            <person name="Syed K."/>
            <person name="Tsang A."/>
            <person name="Wiebenga A."/>
            <person name="Young D."/>
            <person name="Pisabarro A."/>
            <person name="Eastwood D.C."/>
            <person name="Martin F."/>
            <person name="Cullen D."/>
            <person name="Grigoriev I.V."/>
            <person name="Hibbett D.S."/>
        </authorList>
    </citation>
    <scope>NUCLEOTIDE SEQUENCE [LARGE SCALE GENOMIC DNA]</scope>
    <source>
        <strain evidence="2">HHB-11173 SS5</strain>
    </source>
</reference>
<name>R7S0I2_PUNST</name>
<dbReference type="OrthoDB" id="3793816at2759"/>
<dbReference type="AlphaFoldDB" id="R7S0I2"/>
<organism evidence="1 2">
    <name type="scientific">Punctularia strigosozonata (strain HHB-11173)</name>
    <name type="common">White-rot fungus</name>
    <dbReference type="NCBI Taxonomy" id="741275"/>
    <lineage>
        <taxon>Eukaryota</taxon>
        <taxon>Fungi</taxon>
        <taxon>Dikarya</taxon>
        <taxon>Basidiomycota</taxon>
        <taxon>Agaricomycotina</taxon>
        <taxon>Agaricomycetes</taxon>
        <taxon>Corticiales</taxon>
        <taxon>Punctulariaceae</taxon>
        <taxon>Punctularia</taxon>
    </lineage>
</organism>
<dbReference type="RefSeq" id="XP_007389412.1">
    <property type="nucleotide sequence ID" value="XM_007389350.1"/>
</dbReference>
<keyword evidence="2" id="KW-1185">Reference proteome</keyword>
<evidence type="ECO:0000313" key="2">
    <source>
        <dbReference type="Proteomes" id="UP000054196"/>
    </source>
</evidence>
<dbReference type="GeneID" id="18880379"/>
<protein>
    <submittedName>
        <fullName evidence="1">Uncharacterized protein</fullName>
    </submittedName>
</protein>